<dbReference type="InterPro" id="IPR036772">
    <property type="entry name" value="SRCR-like_dom_sf"/>
</dbReference>
<accession>A0ABY7DZU4</accession>
<evidence type="ECO:0000313" key="5">
    <source>
        <dbReference type="Proteomes" id="UP001164746"/>
    </source>
</evidence>
<feature type="domain" description="SRCR" evidence="3">
    <location>
        <begin position="166"/>
        <end position="252"/>
    </location>
</feature>
<dbReference type="Gene3D" id="3.10.250.10">
    <property type="entry name" value="SRCR-like domain"/>
    <property type="match status" value="4"/>
</dbReference>
<feature type="disulfide bond" evidence="2">
    <location>
        <begin position="68"/>
        <end position="78"/>
    </location>
</feature>
<dbReference type="SMART" id="SM00202">
    <property type="entry name" value="SR"/>
    <property type="match status" value="2"/>
</dbReference>
<name>A0ABY7DZU4_MYAAR</name>
<feature type="disulfide bond" evidence="2">
    <location>
        <begin position="127"/>
        <end position="137"/>
    </location>
</feature>
<feature type="domain" description="SRCR" evidence="3">
    <location>
        <begin position="120"/>
        <end position="159"/>
    </location>
</feature>
<dbReference type="PANTHER" id="PTHR48071:SF18">
    <property type="entry name" value="DELETED IN MALIGNANT BRAIN TUMORS 1 PROTEIN-RELATED"/>
    <property type="match status" value="1"/>
</dbReference>
<dbReference type="EMBL" id="CP111015">
    <property type="protein sequence ID" value="WAR02127.1"/>
    <property type="molecule type" value="Genomic_DNA"/>
</dbReference>
<feature type="disulfide bond" evidence="2">
    <location>
        <begin position="220"/>
        <end position="230"/>
    </location>
</feature>
<reference evidence="4" key="1">
    <citation type="submission" date="2022-11" db="EMBL/GenBank/DDBJ databases">
        <title>Centuries of genome instability and evolution in soft-shell clam transmissible cancer (bioRxiv).</title>
        <authorList>
            <person name="Hart S.F.M."/>
            <person name="Yonemitsu M.A."/>
            <person name="Giersch R.M."/>
            <person name="Beal B.F."/>
            <person name="Arriagada G."/>
            <person name="Davis B.W."/>
            <person name="Ostrander E.A."/>
            <person name="Goff S.P."/>
            <person name="Metzger M.J."/>
        </authorList>
    </citation>
    <scope>NUCLEOTIDE SEQUENCE</scope>
    <source>
        <strain evidence="4">MELC-2E11</strain>
        <tissue evidence="4">Siphon/mantle</tissue>
    </source>
</reference>
<dbReference type="Proteomes" id="UP001164746">
    <property type="component" value="Chromosome 4"/>
</dbReference>
<keyword evidence="1 2" id="KW-1015">Disulfide bond</keyword>
<feature type="non-terminal residue" evidence="4">
    <location>
        <position position="302"/>
    </location>
</feature>
<evidence type="ECO:0000256" key="1">
    <source>
        <dbReference type="ARBA" id="ARBA00023157"/>
    </source>
</evidence>
<evidence type="ECO:0000259" key="3">
    <source>
        <dbReference type="PROSITE" id="PS50287"/>
    </source>
</evidence>
<gene>
    <name evidence="4" type="ORF">MAR_008685</name>
</gene>
<proteinExistence type="predicted"/>
<sequence>ASNNIRLVGGSSKCSGRVEILLNQTWGTVCDDGFTDTNAVVVAGAKAIRNLTGYPTAPAQIWLDEVMCTGSEQSIADCTNGIPTNLIDCFHNEDVGVVCSSTSARAITNLIGYPNPPSMIWLDDVNCTGCEQSIADCTHSMPWGSNNCAHKEDVGVVCSPTSAIDIRLVGGPSKYSGRVEILLNEKWGTVCDDRALAQFFISPKSYPTAPVKIWLDEVVCTGSEQSIADCKHAKPWGFTDCKHDEDVSVDCSTNYDITDVRLDDYDITDVRLVDMSDDVGLMEVSVHNDWWTVCKMLTRSIK</sequence>
<feature type="domain" description="SRCR" evidence="3">
    <location>
        <begin position="5"/>
        <end position="100"/>
    </location>
</feature>
<dbReference type="PROSITE" id="PS50287">
    <property type="entry name" value="SRCR_2"/>
    <property type="match status" value="3"/>
</dbReference>
<evidence type="ECO:0000313" key="4">
    <source>
        <dbReference type="EMBL" id="WAR02127.1"/>
    </source>
</evidence>
<dbReference type="InterPro" id="IPR001190">
    <property type="entry name" value="SRCR"/>
</dbReference>
<dbReference type="PRINTS" id="PR00258">
    <property type="entry name" value="SPERACTRCPTR"/>
</dbReference>
<comment type="caution">
    <text evidence="2">Lacks conserved residue(s) required for the propagation of feature annotation.</text>
</comment>
<dbReference type="SUPFAM" id="SSF56487">
    <property type="entry name" value="SRCR-like"/>
    <property type="match status" value="3"/>
</dbReference>
<evidence type="ECO:0000256" key="2">
    <source>
        <dbReference type="PROSITE-ProRule" id="PRU00196"/>
    </source>
</evidence>
<dbReference type="PANTHER" id="PTHR48071">
    <property type="entry name" value="SRCR DOMAIN-CONTAINING PROTEIN"/>
    <property type="match status" value="1"/>
</dbReference>
<dbReference type="Pfam" id="PF00530">
    <property type="entry name" value="SRCR"/>
    <property type="match status" value="3"/>
</dbReference>
<organism evidence="4 5">
    <name type="scientific">Mya arenaria</name>
    <name type="common">Soft-shell clam</name>
    <dbReference type="NCBI Taxonomy" id="6604"/>
    <lineage>
        <taxon>Eukaryota</taxon>
        <taxon>Metazoa</taxon>
        <taxon>Spiralia</taxon>
        <taxon>Lophotrochozoa</taxon>
        <taxon>Mollusca</taxon>
        <taxon>Bivalvia</taxon>
        <taxon>Autobranchia</taxon>
        <taxon>Heteroconchia</taxon>
        <taxon>Euheterodonta</taxon>
        <taxon>Imparidentia</taxon>
        <taxon>Neoheterodontei</taxon>
        <taxon>Myida</taxon>
        <taxon>Myoidea</taxon>
        <taxon>Myidae</taxon>
        <taxon>Mya</taxon>
    </lineage>
</organism>
<keyword evidence="5" id="KW-1185">Reference proteome</keyword>
<protein>
    <submittedName>
        <fullName evidence="4">C163B-like protein</fullName>
    </submittedName>
</protein>